<comment type="caution">
    <text evidence="2">The sequence shown here is derived from an EMBL/GenBank/DDBJ whole genome shotgun (WGS) entry which is preliminary data.</text>
</comment>
<evidence type="ECO:0000256" key="1">
    <source>
        <dbReference type="SAM" id="MobiDB-lite"/>
    </source>
</evidence>
<evidence type="ECO:0000313" key="2">
    <source>
        <dbReference type="EMBL" id="KAL3275565.1"/>
    </source>
</evidence>
<protein>
    <submittedName>
        <fullName evidence="2">Uncharacterized protein</fullName>
    </submittedName>
</protein>
<dbReference type="AlphaFoldDB" id="A0ABD2N9X6"/>
<sequence>MKSNYSEEVHFNDDIVMLNSSDNIEYHDLDLLAFDIKNILEDNMVQEAVNSARENIREQTVPSENDVEADQSKIDEKAQSVAKGE</sequence>
<proteinExistence type="predicted"/>
<feature type="region of interest" description="Disordered" evidence="1">
    <location>
        <begin position="53"/>
        <end position="85"/>
    </location>
</feature>
<dbReference type="Proteomes" id="UP001516400">
    <property type="component" value="Unassembled WGS sequence"/>
</dbReference>
<name>A0ABD2N9X6_9CUCU</name>
<dbReference type="EMBL" id="JABFTP020000083">
    <property type="protein sequence ID" value="KAL3275565.1"/>
    <property type="molecule type" value="Genomic_DNA"/>
</dbReference>
<feature type="compositionally biased region" description="Basic and acidic residues" evidence="1">
    <location>
        <begin position="70"/>
        <end position="85"/>
    </location>
</feature>
<keyword evidence="3" id="KW-1185">Reference proteome</keyword>
<reference evidence="2 3" key="1">
    <citation type="journal article" date="2021" name="BMC Biol.">
        <title>Horizontally acquired antibacterial genes associated with adaptive radiation of ladybird beetles.</title>
        <authorList>
            <person name="Li H.S."/>
            <person name="Tang X.F."/>
            <person name="Huang Y.H."/>
            <person name="Xu Z.Y."/>
            <person name="Chen M.L."/>
            <person name="Du X.Y."/>
            <person name="Qiu B.Y."/>
            <person name="Chen P.T."/>
            <person name="Zhang W."/>
            <person name="Slipinski A."/>
            <person name="Escalona H.E."/>
            <person name="Waterhouse R.M."/>
            <person name="Zwick A."/>
            <person name="Pang H."/>
        </authorList>
    </citation>
    <scope>NUCLEOTIDE SEQUENCE [LARGE SCALE GENOMIC DNA]</scope>
    <source>
        <strain evidence="2">SYSU2018</strain>
    </source>
</reference>
<organism evidence="2 3">
    <name type="scientific">Cryptolaemus montrouzieri</name>
    <dbReference type="NCBI Taxonomy" id="559131"/>
    <lineage>
        <taxon>Eukaryota</taxon>
        <taxon>Metazoa</taxon>
        <taxon>Ecdysozoa</taxon>
        <taxon>Arthropoda</taxon>
        <taxon>Hexapoda</taxon>
        <taxon>Insecta</taxon>
        <taxon>Pterygota</taxon>
        <taxon>Neoptera</taxon>
        <taxon>Endopterygota</taxon>
        <taxon>Coleoptera</taxon>
        <taxon>Polyphaga</taxon>
        <taxon>Cucujiformia</taxon>
        <taxon>Coccinelloidea</taxon>
        <taxon>Coccinellidae</taxon>
        <taxon>Scymninae</taxon>
        <taxon>Scymnini</taxon>
        <taxon>Cryptolaemus</taxon>
    </lineage>
</organism>
<feature type="compositionally biased region" description="Polar residues" evidence="1">
    <location>
        <begin position="53"/>
        <end position="63"/>
    </location>
</feature>
<gene>
    <name evidence="2" type="ORF">HHI36_020321</name>
</gene>
<accession>A0ABD2N9X6</accession>
<evidence type="ECO:0000313" key="3">
    <source>
        <dbReference type="Proteomes" id="UP001516400"/>
    </source>
</evidence>